<evidence type="ECO:0000256" key="1">
    <source>
        <dbReference type="SAM" id="Phobius"/>
    </source>
</evidence>
<reference evidence="2 3" key="1">
    <citation type="submission" date="2018-11" db="EMBL/GenBank/DDBJ databases">
        <title>Chryseotalea sanarue gen. nov., sp., nov., a member of the family Cytophagaceae, isolated from a brackish lake in Hamamatsu Japan.</title>
        <authorList>
            <person name="Maejima Y."/>
            <person name="Iino T."/>
            <person name="Muraguchi Y."/>
            <person name="Fukuda K."/>
            <person name="Ohkuma M."/>
            <person name="Moriuchi R."/>
            <person name="Dohra H."/>
            <person name="Kimbara K."/>
            <person name="Shintani M."/>
        </authorList>
    </citation>
    <scope>NUCLEOTIDE SEQUENCE [LARGE SCALE GENOMIC DNA]</scope>
    <source>
        <strain evidence="2 3">Ys</strain>
    </source>
</reference>
<organism evidence="2 3">
    <name type="scientific">Chryseotalea sanaruensis</name>
    <dbReference type="NCBI Taxonomy" id="2482724"/>
    <lineage>
        <taxon>Bacteria</taxon>
        <taxon>Pseudomonadati</taxon>
        <taxon>Bacteroidota</taxon>
        <taxon>Cytophagia</taxon>
        <taxon>Cytophagales</taxon>
        <taxon>Chryseotaleaceae</taxon>
        <taxon>Chryseotalea</taxon>
    </lineage>
</organism>
<comment type="caution">
    <text evidence="2">The sequence shown here is derived from an EMBL/GenBank/DDBJ whole genome shotgun (WGS) entry which is preliminary data.</text>
</comment>
<keyword evidence="1" id="KW-0812">Transmembrane</keyword>
<feature type="transmembrane region" description="Helical" evidence="1">
    <location>
        <begin position="91"/>
        <end position="108"/>
    </location>
</feature>
<gene>
    <name evidence="2" type="ORF">SanaruYs_03510</name>
</gene>
<evidence type="ECO:0000313" key="2">
    <source>
        <dbReference type="EMBL" id="GCC50136.1"/>
    </source>
</evidence>
<dbReference type="EMBL" id="BHXQ01000001">
    <property type="protein sequence ID" value="GCC50136.1"/>
    <property type="molecule type" value="Genomic_DNA"/>
</dbReference>
<sequence length="150" mass="17055">MRYQPGDEFVYKRKSKKEKTRSFIISINDSTIVTNVDTIATHQVERVYFKQGNFLNVVGGFLVTGGVLIFLVDQVNVLFVQGDEASINENVATISLVSIGIGLPMMLAKKNAHRVGFKKRLRIIDRNSPFYYTESRFQPKGYISPHIPRN</sequence>
<keyword evidence="1" id="KW-1133">Transmembrane helix</keyword>
<dbReference type="AlphaFoldDB" id="A0A401U5S3"/>
<evidence type="ECO:0000313" key="3">
    <source>
        <dbReference type="Proteomes" id="UP000288227"/>
    </source>
</evidence>
<keyword evidence="3" id="KW-1185">Reference proteome</keyword>
<name>A0A401U5S3_9BACT</name>
<accession>A0A401U5S3</accession>
<protein>
    <submittedName>
        <fullName evidence="2">Uncharacterized protein</fullName>
    </submittedName>
</protein>
<keyword evidence="1" id="KW-0472">Membrane</keyword>
<feature type="transmembrane region" description="Helical" evidence="1">
    <location>
        <begin position="54"/>
        <end position="71"/>
    </location>
</feature>
<dbReference type="Proteomes" id="UP000288227">
    <property type="component" value="Unassembled WGS sequence"/>
</dbReference>
<proteinExistence type="predicted"/>